<dbReference type="InterPro" id="IPR003607">
    <property type="entry name" value="HD/PDEase_dom"/>
</dbReference>
<dbReference type="SMART" id="SM00471">
    <property type="entry name" value="HDc"/>
    <property type="match status" value="1"/>
</dbReference>
<comment type="caution">
    <text evidence="2">The sequence shown here is derived from an EMBL/GenBank/DDBJ whole genome shotgun (WGS) entry which is preliminary data.</text>
</comment>
<dbReference type="EMBL" id="JADOUF010000001">
    <property type="protein sequence ID" value="MBG6137420.1"/>
    <property type="molecule type" value="Genomic_DNA"/>
</dbReference>
<dbReference type="RefSeq" id="WP_197004295.1">
    <property type="nucleotide sequence ID" value="NZ_BONS01000020.1"/>
</dbReference>
<proteinExistence type="predicted"/>
<name>A0A8J7GIW2_9ACTN</name>
<sequence length="151" mass="16820">MRQWKSLEAIDAMATTLHRRHVDRSGEPYIEHCRAVARMTAENGGTLVQQMAALLHDSVEDVDVTLKELIDLGVAPEVVVLVDAMSRRPEESQQDYLNRLVTTPDAILIKRADIAHNSSPERLDHLDGATQERLRLKYAAATATLDAADPR</sequence>
<dbReference type="AlphaFoldDB" id="A0A8J7GIW2"/>
<dbReference type="GO" id="GO:0016787">
    <property type="term" value="F:hydrolase activity"/>
    <property type="evidence" value="ECO:0007669"/>
    <property type="project" value="UniProtKB-KW"/>
</dbReference>
<keyword evidence="2" id="KW-0378">Hydrolase</keyword>
<dbReference type="Pfam" id="PF13328">
    <property type="entry name" value="HD_4"/>
    <property type="match status" value="1"/>
</dbReference>
<dbReference type="Gene3D" id="1.10.3210.10">
    <property type="entry name" value="Hypothetical protein af1432"/>
    <property type="match status" value="1"/>
</dbReference>
<accession>A0A8J7GIW2</accession>
<keyword evidence="3" id="KW-1185">Reference proteome</keyword>
<reference evidence="2" key="1">
    <citation type="submission" date="2020-11" db="EMBL/GenBank/DDBJ databases">
        <title>Sequencing the genomes of 1000 actinobacteria strains.</title>
        <authorList>
            <person name="Klenk H.-P."/>
        </authorList>
    </citation>
    <scope>NUCLEOTIDE SEQUENCE</scope>
    <source>
        <strain evidence="2">DSM 45356</strain>
    </source>
</reference>
<protein>
    <submittedName>
        <fullName evidence="2">(P)ppGpp synthase/HD superfamily hydrolase</fullName>
    </submittedName>
</protein>
<evidence type="ECO:0000313" key="2">
    <source>
        <dbReference type="EMBL" id="MBG6137420.1"/>
    </source>
</evidence>
<feature type="domain" description="HD/PDEase" evidence="1">
    <location>
        <begin position="25"/>
        <end position="127"/>
    </location>
</feature>
<gene>
    <name evidence="2" type="ORF">IW245_003614</name>
</gene>
<dbReference type="Proteomes" id="UP000622552">
    <property type="component" value="Unassembled WGS sequence"/>
</dbReference>
<evidence type="ECO:0000313" key="3">
    <source>
        <dbReference type="Proteomes" id="UP000622552"/>
    </source>
</evidence>
<dbReference type="SUPFAM" id="SSF109604">
    <property type="entry name" value="HD-domain/PDEase-like"/>
    <property type="match status" value="1"/>
</dbReference>
<organism evidence="2 3">
    <name type="scientific">Longispora fulva</name>
    <dbReference type="NCBI Taxonomy" id="619741"/>
    <lineage>
        <taxon>Bacteria</taxon>
        <taxon>Bacillati</taxon>
        <taxon>Actinomycetota</taxon>
        <taxon>Actinomycetes</taxon>
        <taxon>Micromonosporales</taxon>
        <taxon>Micromonosporaceae</taxon>
        <taxon>Longispora</taxon>
    </lineage>
</organism>
<evidence type="ECO:0000259" key="1">
    <source>
        <dbReference type="SMART" id="SM00471"/>
    </source>
</evidence>